<gene>
    <name evidence="6" type="ORF">RAMLITH_24420</name>
</gene>
<comment type="caution">
    <text evidence="6">The sequence shown here is derived from an EMBL/GenBank/DDBJ whole genome shotgun (WGS) entry which is preliminary data.</text>
</comment>
<comment type="function">
    <text evidence="1">Plays a role in synthesis, processing and/or stability of 23S rRNA.</text>
</comment>
<evidence type="ECO:0000256" key="1">
    <source>
        <dbReference type="ARBA" id="ARBA00002868"/>
    </source>
</evidence>
<keyword evidence="7" id="KW-1185">Reference proteome</keyword>
<name>A0A7X6I929_9BURK</name>
<proteinExistence type="inferred from homology"/>
<dbReference type="InterPro" id="IPR039255">
    <property type="entry name" value="YceD_bac"/>
</dbReference>
<dbReference type="EMBL" id="VTOX01000013">
    <property type="protein sequence ID" value="NKE68961.1"/>
    <property type="molecule type" value="Genomic_DNA"/>
</dbReference>
<evidence type="ECO:0000256" key="3">
    <source>
        <dbReference type="ARBA" id="ARBA00015716"/>
    </source>
</evidence>
<dbReference type="AlphaFoldDB" id="A0A7X6I929"/>
<organism evidence="6 7">
    <name type="scientific">Ramlibacter lithotrophicus</name>
    <dbReference type="NCBI Taxonomy" id="2606681"/>
    <lineage>
        <taxon>Bacteria</taxon>
        <taxon>Pseudomonadati</taxon>
        <taxon>Pseudomonadota</taxon>
        <taxon>Betaproteobacteria</taxon>
        <taxon>Burkholderiales</taxon>
        <taxon>Comamonadaceae</taxon>
        <taxon>Ramlibacter</taxon>
    </lineage>
</organism>
<protein>
    <recommendedName>
        <fullName evidence="3">Large ribosomal RNA subunit accumulation protein YceD</fullName>
    </recommendedName>
    <alternativeName>
        <fullName evidence="5">23S rRNA accumulation protein YceD</fullName>
    </alternativeName>
</protein>
<keyword evidence="4" id="KW-0690">Ribosome biogenesis</keyword>
<dbReference type="Proteomes" id="UP000521868">
    <property type="component" value="Unassembled WGS sequence"/>
</dbReference>
<sequence>MSKEFTARRLDVRRFAEEGATLSGREPVRQHERLMAETQGRGGPCELNWSAAGEMRNPRHVHPEIWLHLKADAVLPLTCQRCLGPVEVPLAVDRSFRFAADEDMAAAEDEQAEEDVLAVSRSFDLVELVEDELLMEMPLAPRHEVCPEPVRMQVQDEDFEEASDRRESAFAALGKLKIGRNQDK</sequence>
<evidence type="ECO:0000313" key="6">
    <source>
        <dbReference type="EMBL" id="NKE68961.1"/>
    </source>
</evidence>
<evidence type="ECO:0000256" key="2">
    <source>
        <dbReference type="ARBA" id="ARBA00010740"/>
    </source>
</evidence>
<reference evidence="6 7" key="1">
    <citation type="journal article" date="2020" name="Nature">
        <title>Bacterial chemolithoautotrophy via manganese oxidation.</title>
        <authorList>
            <person name="Yu H."/>
            <person name="Leadbetter J.R."/>
        </authorList>
    </citation>
    <scope>NUCLEOTIDE SEQUENCE [LARGE SCALE GENOMIC DNA]</scope>
    <source>
        <strain evidence="6 7">RBP-1</strain>
    </source>
</reference>
<dbReference type="GO" id="GO:0042254">
    <property type="term" value="P:ribosome biogenesis"/>
    <property type="evidence" value="ECO:0007669"/>
    <property type="project" value="UniProtKB-KW"/>
</dbReference>
<dbReference type="Pfam" id="PF02620">
    <property type="entry name" value="YceD"/>
    <property type="match status" value="1"/>
</dbReference>
<evidence type="ECO:0000313" key="7">
    <source>
        <dbReference type="Proteomes" id="UP000521868"/>
    </source>
</evidence>
<evidence type="ECO:0000256" key="4">
    <source>
        <dbReference type="ARBA" id="ARBA00022517"/>
    </source>
</evidence>
<dbReference type="PANTHER" id="PTHR38099">
    <property type="entry name" value="LARGE RIBOSOMAL RNA SUBUNIT ACCUMULATION PROTEIN YCED"/>
    <property type="match status" value="1"/>
</dbReference>
<evidence type="ECO:0000256" key="5">
    <source>
        <dbReference type="ARBA" id="ARBA00031841"/>
    </source>
</evidence>
<accession>A0A7X6I929</accession>
<dbReference type="GO" id="GO:0005829">
    <property type="term" value="C:cytosol"/>
    <property type="evidence" value="ECO:0007669"/>
    <property type="project" value="TreeGrafter"/>
</dbReference>
<comment type="similarity">
    <text evidence="2">Belongs to the DUF177 domain family.</text>
</comment>
<dbReference type="PANTHER" id="PTHR38099:SF1">
    <property type="entry name" value="LARGE RIBOSOMAL RNA SUBUNIT ACCUMULATION PROTEIN YCED"/>
    <property type="match status" value="1"/>
</dbReference>
<dbReference type="RefSeq" id="WP_168110082.1">
    <property type="nucleotide sequence ID" value="NZ_VTOX01000013.1"/>
</dbReference>
<dbReference type="InterPro" id="IPR003772">
    <property type="entry name" value="YceD"/>
</dbReference>